<dbReference type="KEGG" id="cqu:CpipJ_CPIJ004316"/>
<dbReference type="Gene3D" id="3.40.50.300">
    <property type="entry name" value="P-loop containing nucleotide triphosphate hydrolases"/>
    <property type="match status" value="1"/>
</dbReference>
<dbReference type="AlphaFoldDB" id="B0WB74"/>
<sequence>MTARLNSLSIAILCWITVLAAQKLCLVQSYRLDLVIAQNSKTTNGSSDNSIHGSHRLSFVLHKIFGTVLVIEEWSSPLSLQARMSVLCRFTLRKVNGIICTDTLGCSIDDIDVVISYEIDRIGRTSRAGNRPIEIHSKAEEEYAVMYSAVLIDLCEGCEALNLEKQTIKKIRSEMLIASMTKENLLSKLKDRVDIDPALPAK</sequence>
<keyword evidence="1" id="KW-0732">Signal</keyword>
<accession>B0WB74</accession>
<dbReference type="SUPFAM" id="SSF52540">
    <property type="entry name" value="P-loop containing nucleoside triphosphate hydrolases"/>
    <property type="match status" value="1"/>
</dbReference>
<dbReference type="Proteomes" id="UP000002320">
    <property type="component" value="Unassembled WGS sequence"/>
</dbReference>
<keyword evidence="4" id="KW-1185">Reference proteome</keyword>
<dbReference type="HOGENOM" id="CLU_1355845_0_0_1"/>
<dbReference type="eggNOG" id="KOG0350">
    <property type="taxonomic scope" value="Eukaryota"/>
</dbReference>
<evidence type="ECO:0000256" key="1">
    <source>
        <dbReference type="SAM" id="SignalP"/>
    </source>
</evidence>
<dbReference type="InterPro" id="IPR027417">
    <property type="entry name" value="P-loop_NTPase"/>
</dbReference>
<proteinExistence type="predicted"/>
<dbReference type="InParanoid" id="B0WB74"/>
<dbReference type="EnsemblMetazoa" id="CPIJ004316-RA">
    <property type="protein sequence ID" value="CPIJ004316-PA"/>
    <property type="gene ID" value="CPIJ004316"/>
</dbReference>
<dbReference type="VEuPathDB" id="VectorBase:CPIJ004316"/>
<evidence type="ECO:0000313" key="2">
    <source>
        <dbReference type="EMBL" id="EDS42139.1"/>
    </source>
</evidence>
<reference evidence="2" key="1">
    <citation type="submission" date="2007-03" db="EMBL/GenBank/DDBJ databases">
        <title>Annotation of Culex pipiens quinquefasciatus.</title>
        <authorList>
            <consortium name="The Broad Institute Genome Sequencing Platform"/>
            <person name="Atkinson P.W."/>
            <person name="Hemingway J."/>
            <person name="Christensen B.M."/>
            <person name="Higgs S."/>
            <person name="Kodira C."/>
            <person name="Hannick L."/>
            <person name="Megy K."/>
            <person name="O'Leary S."/>
            <person name="Pearson M."/>
            <person name="Haas B.J."/>
            <person name="Mauceli E."/>
            <person name="Wortman J.R."/>
            <person name="Lee N.H."/>
            <person name="Guigo R."/>
            <person name="Stanke M."/>
            <person name="Alvarado L."/>
            <person name="Amedeo P."/>
            <person name="Antoine C.H."/>
            <person name="Arensburger P."/>
            <person name="Bidwell S.L."/>
            <person name="Crawford M."/>
            <person name="Camaro F."/>
            <person name="Devon K."/>
            <person name="Engels R."/>
            <person name="Hammond M."/>
            <person name="Howarth C."/>
            <person name="Koehrsen M."/>
            <person name="Lawson D."/>
            <person name="Montgomery P."/>
            <person name="Nene V."/>
            <person name="Nusbaum C."/>
            <person name="Puiu D."/>
            <person name="Romero-Severson J."/>
            <person name="Severson D.W."/>
            <person name="Shumway M."/>
            <person name="Sisk P."/>
            <person name="Stolte C."/>
            <person name="Zeng Q."/>
            <person name="Eisenstadt E."/>
            <person name="Fraser-Liggett C."/>
            <person name="Strausberg R."/>
            <person name="Galagan J."/>
            <person name="Birren B."/>
            <person name="Collins F.H."/>
        </authorList>
    </citation>
    <scope>NUCLEOTIDE SEQUENCE [LARGE SCALE GENOMIC DNA]</scope>
    <source>
        <strain evidence="2">JHB</strain>
    </source>
</reference>
<gene>
    <name evidence="3" type="primary">6035840</name>
    <name evidence="2" type="ORF">CpipJ_CPIJ004316</name>
</gene>
<dbReference type="EMBL" id="DS231877">
    <property type="protein sequence ID" value="EDS42139.1"/>
    <property type="molecule type" value="Genomic_DNA"/>
</dbReference>
<dbReference type="VEuPathDB" id="VectorBase:CQUJHB017331"/>
<organism>
    <name type="scientific">Culex quinquefasciatus</name>
    <name type="common">Southern house mosquito</name>
    <name type="synonym">Culex pungens</name>
    <dbReference type="NCBI Taxonomy" id="7176"/>
    <lineage>
        <taxon>Eukaryota</taxon>
        <taxon>Metazoa</taxon>
        <taxon>Ecdysozoa</taxon>
        <taxon>Arthropoda</taxon>
        <taxon>Hexapoda</taxon>
        <taxon>Insecta</taxon>
        <taxon>Pterygota</taxon>
        <taxon>Neoptera</taxon>
        <taxon>Endopterygota</taxon>
        <taxon>Diptera</taxon>
        <taxon>Nematocera</taxon>
        <taxon>Culicoidea</taxon>
        <taxon>Culicidae</taxon>
        <taxon>Culicinae</taxon>
        <taxon>Culicini</taxon>
        <taxon>Culex</taxon>
        <taxon>Culex</taxon>
    </lineage>
</organism>
<evidence type="ECO:0000313" key="3">
    <source>
        <dbReference type="EnsemblMetazoa" id="CPIJ004316-PA"/>
    </source>
</evidence>
<dbReference type="STRING" id="7176.B0WB74"/>
<dbReference type="OrthoDB" id="3370at2759"/>
<protein>
    <submittedName>
        <fullName evidence="2 3">Uncharacterized protein</fullName>
    </submittedName>
</protein>
<feature type="chain" id="PRO_5014566613" evidence="1">
    <location>
        <begin position="22"/>
        <end position="202"/>
    </location>
</feature>
<name>B0WB74_CULQU</name>
<evidence type="ECO:0000313" key="4">
    <source>
        <dbReference type="Proteomes" id="UP000002320"/>
    </source>
</evidence>
<reference evidence="3" key="2">
    <citation type="submission" date="2021-02" db="UniProtKB">
        <authorList>
            <consortium name="EnsemblMetazoa"/>
        </authorList>
    </citation>
    <scope>IDENTIFICATION</scope>
    <source>
        <strain evidence="3">JHB</strain>
    </source>
</reference>
<feature type="signal peptide" evidence="1">
    <location>
        <begin position="1"/>
        <end position="21"/>
    </location>
</feature>